<evidence type="ECO:0000256" key="1">
    <source>
        <dbReference type="SAM" id="Phobius"/>
    </source>
</evidence>
<keyword evidence="3" id="KW-1185">Reference proteome</keyword>
<gene>
    <name evidence="2" type="ORF">C8P64_3206</name>
</gene>
<sequence length="46" mass="5350">MSRESLCKFGSKAMKMGNEIEKKYLNSILQLIGFFILLFFTIAFQI</sequence>
<organism evidence="2 3">
    <name type="scientific">Christiangramia gaetbulicola</name>
    <dbReference type="NCBI Taxonomy" id="703340"/>
    <lineage>
        <taxon>Bacteria</taxon>
        <taxon>Pseudomonadati</taxon>
        <taxon>Bacteroidota</taxon>
        <taxon>Flavobacteriia</taxon>
        <taxon>Flavobacteriales</taxon>
        <taxon>Flavobacteriaceae</taxon>
        <taxon>Christiangramia</taxon>
    </lineage>
</organism>
<evidence type="ECO:0000313" key="2">
    <source>
        <dbReference type="EMBL" id="PTX41706.1"/>
    </source>
</evidence>
<protein>
    <submittedName>
        <fullName evidence="2">Uncharacterized protein</fullName>
    </submittedName>
</protein>
<dbReference type="Proteomes" id="UP000244174">
    <property type="component" value="Unassembled WGS sequence"/>
</dbReference>
<keyword evidence="1" id="KW-0812">Transmembrane</keyword>
<feature type="transmembrane region" description="Helical" evidence="1">
    <location>
        <begin position="24"/>
        <end position="44"/>
    </location>
</feature>
<accession>A0A2T6AD50</accession>
<keyword evidence="1" id="KW-1133">Transmembrane helix</keyword>
<name>A0A2T6AD50_9FLAO</name>
<proteinExistence type="predicted"/>
<dbReference type="AlphaFoldDB" id="A0A2T6AD50"/>
<evidence type="ECO:0000313" key="3">
    <source>
        <dbReference type="Proteomes" id="UP000244174"/>
    </source>
</evidence>
<comment type="caution">
    <text evidence="2">The sequence shown here is derived from an EMBL/GenBank/DDBJ whole genome shotgun (WGS) entry which is preliminary data.</text>
</comment>
<keyword evidence="1" id="KW-0472">Membrane</keyword>
<reference evidence="2 3" key="1">
    <citation type="submission" date="2018-04" db="EMBL/GenBank/DDBJ databases">
        <title>Genomic Encyclopedia of Archaeal and Bacterial Type Strains, Phase II (KMG-II): from individual species to whole genera.</title>
        <authorList>
            <person name="Goeker M."/>
        </authorList>
    </citation>
    <scope>NUCLEOTIDE SEQUENCE [LARGE SCALE GENOMIC DNA]</scope>
    <source>
        <strain evidence="2 3">DSM 23082</strain>
    </source>
</reference>
<dbReference type="EMBL" id="QBKQ01000004">
    <property type="protein sequence ID" value="PTX41706.1"/>
    <property type="molecule type" value="Genomic_DNA"/>
</dbReference>